<feature type="compositionally biased region" description="Low complexity" evidence="2">
    <location>
        <begin position="500"/>
        <end position="512"/>
    </location>
</feature>
<gene>
    <name evidence="5" type="ORF">SSS_3513</name>
</gene>
<keyword evidence="3" id="KW-0472">Membrane</keyword>
<accession>A0A834R366</accession>
<reference evidence="6" key="3">
    <citation type="submission" date="2022-06" db="UniProtKB">
        <authorList>
            <consortium name="EnsemblMetazoa"/>
        </authorList>
    </citation>
    <scope>IDENTIFICATION</scope>
</reference>
<protein>
    <submittedName>
        <fullName evidence="5">Protein spitz</fullName>
    </submittedName>
</protein>
<organism evidence="5">
    <name type="scientific">Sarcoptes scabiei</name>
    <name type="common">Itch mite</name>
    <name type="synonym">Acarus scabiei</name>
    <dbReference type="NCBI Taxonomy" id="52283"/>
    <lineage>
        <taxon>Eukaryota</taxon>
        <taxon>Metazoa</taxon>
        <taxon>Ecdysozoa</taxon>
        <taxon>Arthropoda</taxon>
        <taxon>Chelicerata</taxon>
        <taxon>Arachnida</taxon>
        <taxon>Acari</taxon>
        <taxon>Acariformes</taxon>
        <taxon>Sarcoptiformes</taxon>
        <taxon>Astigmata</taxon>
        <taxon>Psoroptidia</taxon>
        <taxon>Sarcoptoidea</taxon>
        <taxon>Sarcoptidae</taxon>
        <taxon>Sarcoptinae</taxon>
        <taxon>Sarcoptes</taxon>
    </lineage>
</organism>
<dbReference type="EMBL" id="WVUK01000063">
    <property type="protein sequence ID" value="KAF7490029.1"/>
    <property type="molecule type" value="Genomic_DNA"/>
</dbReference>
<proteinExistence type="predicted"/>
<dbReference type="CDD" id="cd00054">
    <property type="entry name" value="EGF_CA"/>
    <property type="match status" value="1"/>
</dbReference>
<reference evidence="5" key="2">
    <citation type="submission" date="2020-01" db="EMBL/GenBank/DDBJ databases">
        <authorList>
            <person name="Korhonen P.K.K."/>
            <person name="Guangxu M.G."/>
            <person name="Wang T.W."/>
            <person name="Stroehlein A.J.S."/>
            <person name="Young N.D."/>
            <person name="Ang C.-S.A."/>
            <person name="Fernando D.W.F."/>
            <person name="Lu H.L."/>
            <person name="Taylor S.T."/>
            <person name="Ehtesham M.E.M."/>
            <person name="Najaraj S.H.N."/>
            <person name="Harsha G.H.G."/>
            <person name="Madugundu A.M."/>
            <person name="Renuse S.R."/>
            <person name="Holt D.H."/>
            <person name="Pandey A.P."/>
            <person name="Papenfuss A.P."/>
            <person name="Gasser R.B.G."/>
            <person name="Fischer K.F."/>
        </authorList>
    </citation>
    <scope>NUCLEOTIDE SEQUENCE</scope>
    <source>
        <strain evidence="5">SSS_KF_BRIS2020</strain>
    </source>
</reference>
<feature type="compositionally biased region" description="Basic residues" evidence="2">
    <location>
        <begin position="530"/>
        <end position="539"/>
    </location>
</feature>
<evidence type="ECO:0000259" key="4">
    <source>
        <dbReference type="PROSITE" id="PS50026"/>
    </source>
</evidence>
<evidence type="ECO:0000256" key="3">
    <source>
        <dbReference type="SAM" id="Phobius"/>
    </source>
</evidence>
<dbReference type="GO" id="GO:0048018">
    <property type="term" value="F:receptor ligand activity"/>
    <property type="evidence" value="ECO:0007669"/>
    <property type="project" value="InterPro"/>
</dbReference>
<dbReference type="GO" id="GO:0005154">
    <property type="term" value="F:epidermal growth factor receptor binding"/>
    <property type="evidence" value="ECO:0007669"/>
    <property type="project" value="InterPro"/>
</dbReference>
<evidence type="ECO:0000313" key="7">
    <source>
        <dbReference type="Proteomes" id="UP000070412"/>
    </source>
</evidence>
<dbReference type="InterPro" id="IPR000742">
    <property type="entry name" value="EGF"/>
</dbReference>
<evidence type="ECO:0000313" key="6">
    <source>
        <dbReference type="EnsemblMetazoa" id="KAF7490029.1"/>
    </source>
</evidence>
<dbReference type="InterPro" id="IPR043403">
    <property type="entry name" value="Gurken/Spitz"/>
</dbReference>
<evidence type="ECO:0000256" key="1">
    <source>
        <dbReference type="PROSITE-ProRule" id="PRU00076"/>
    </source>
</evidence>
<dbReference type="OrthoDB" id="6233064at2759"/>
<dbReference type="PROSITE" id="PS50026">
    <property type="entry name" value="EGF_3"/>
    <property type="match status" value="1"/>
</dbReference>
<reference evidence="7" key="1">
    <citation type="journal article" date="2020" name="PLoS Negl. Trop. Dis.">
        <title>High-quality nuclear genome for Sarcoptes scabiei-A critical resource for a neglected parasite.</title>
        <authorList>
            <person name="Korhonen P.K."/>
            <person name="Gasser R.B."/>
            <person name="Ma G."/>
            <person name="Wang T."/>
            <person name="Stroehlein A.J."/>
            <person name="Young N.D."/>
            <person name="Ang C.S."/>
            <person name="Fernando D.D."/>
            <person name="Lu H.C."/>
            <person name="Taylor S."/>
            <person name="Reynolds S.L."/>
            <person name="Mofiz E."/>
            <person name="Najaraj S.H."/>
            <person name="Gowda H."/>
            <person name="Madugundu A."/>
            <person name="Renuse S."/>
            <person name="Holt D."/>
            <person name="Pandey A."/>
            <person name="Papenfuss A.T."/>
            <person name="Fischer K."/>
        </authorList>
    </citation>
    <scope>NUCLEOTIDE SEQUENCE [LARGE SCALE GENOMIC DNA]</scope>
</reference>
<dbReference type="PANTHER" id="PTHR12332:SF1">
    <property type="entry name" value="KEREN-RELATED"/>
    <property type="match status" value="1"/>
</dbReference>
<sequence length="599" mass="67563">MRSQSNPIRISNMIDSKSSFLNQYETLSFRFESSDNLRSDDQLQHQLQQRNHCLLTESIEIEKLIEMKKSKVIEPLDSNNDLLLISNDVMMQSRILSKSITSDLCHRNRFVSENKNLTENNRNVKQSDNKMDQRFSSKFKSNICKKNNNHHYHHHHHHHHHYYHYHHCPTCSKSSSEHSNCYCSYCCCCCCCRCRCCFSSSSSPSSSSSSSLSSLLKPFTSLCSYRSAIKPIRSDRKCSAFSSVTPTNSKSMKMFGISESIEIDLTTINKINTDHDELNLIDQSSLSASMIPTDRNLSTHPSLSVSSLFSSYFSMIPFKSLGSSLLNTATKCFTASSIMFSPSSSSSSLSSLSRILISLLLICSVMLQTADSCSSRSTPKPRPPAPTTRPNITFQTYACPEAYAKWYCLNGATCFSVRIGESILYNCECANGYMGQRCEFKDLEGSYPGLPSRETKILEAGLAGGILTLGIVLVFVISLSYYTYLRNQMRTKSMSKTTKLESTTPLLHSSSSSLDLNDPFIDSHHPNPQQHHHYHHHHQQQQQHRLSNDDHFRQSITNRPGCYATFAPIEQNLSPLLSKQSFYEANISMASGIDPKLIV</sequence>
<dbReference type="PROSITE" id="PS01186">
    <property type="entry name" value="EGF_2"/>
    <property type="match status" value="1"/>
</dbReference>
<feature type="region of interest" description="Disordered" evidence="2">
    <location>
        <begin position="493"/>
        <end position="512"/>
    </location>
</feature>
<feature type="domain" description="EGF-like" evidence="4">
    <location>
        <begin position="395"/>
        <end position="439"/>
    </location>
</feature>
<dbReference type="EnsemblMetazoa" id="SSS_3513s_mrna">
    <property type="protein sequence ID" value="KAF7490029.1"/>
    <property type="gene ID" value="SSS_3513"/>
</dbReference>
<keyword evidence="3" id="KW-0812">Transmembrane</keyword>
<dbReference type="Proteomes" id="UP000070412">
    <property type="component" value="Unassembled WGS sequence"/>
</dbReference>
<name>A0A834R366_SARSC</name>
<keyword evidence="1" id="KW-0245">EGF-like domain</keyword>
<dbReference type="SUPFAM" id="SSF57196">
    <property type="entry name" value="EGF/Laminin"/>
    <property type="match status" value="1"/>
</dbReference>
<dbReference type="GO" id="GO:0007173">
    <property type="term" value="P:epidermal growth factor receptor signaling pathway"/>
    <property type="evidence" value="ECO:0007669"/>
    <property type="project" value="InterPro"/>
</dbReference>
<evidence type="ECO:0000256" key="2">
    <source>
        <dbReference type="SAM" id="MobiDB-lite"/>
    </source>
</evidence>
<feature type="region of interest" description="Disordered" evidence="2">
    <location>
        <begin position="517"/>
        <end position="548"/>
    </location>
</feature>
<keyword evidence="7" id="KW-1185">Reference proteome</keyword>
<dbReference type="PROSITE" id="PS00022">
    <property type="entry name" value="EGF_1"/>
    <property type="match status" value="1"/>
</dbReference>
<dbReference type="AlphaFoldDB" id="A0A834R366"/>
<dbReference type="PANTHER" id="PTHR12332">
    <property type="entry name" value="KEREN-RELATED"/>
    <property type="match status" value="1"/>
</dbReference>
<keyword evidence="3" id="KW-1133">Transmembrane helix</keyword>
<feature type="transmembrane region" description="Helical" evidence="3">
    <location>
        <begin position="460"/>
        <end position="484"/>
    </location>
</feature>
<comment type="caution">
    <text evidence="1">Lacks conserved residue(s) required for the propagation of feature annotation.</text>
</comment>
<feature type="disulfide bond" evidence="1">
    <location>
        <begin position="429"/>
        <end position="438"/>
    </location>
</feature>
<dbReference type="SMART" id="SM00181">
    <property type="entry name" value="EGF"/>
    <property type="match status" value="1"/>
</dbReference>
<evidence type="ECO:0000313" key="5">
    <source>
        <dbReference type="EMBL" id="KAF7490029.1"/>
    </source>
</evidence>
<keyword evidence="1" id="KW-1015">Disulfide bond</keyword>
<dbReference type="Gene3D" id="2.10.25.10">
    <property type="entry name" value="Laminin"/>
    <property type="match status" value="1"/>
</dbReference>